<reference evidence="1 2" key="1">
    <citation type="journal article" date="2012" name="ISME J.">
        <title>Nitrification expanded: discovery, physiology and genomics of a nitrite-oxidizing bacterium from the phylum Chloroflexi.</title>
        <authorList>
            <person name="Sorokin D.Y."/>
            <person name="Lucker S."/>
            <person name="Vejmelkova D."/>
            <person name="Kostrikina N.A."/>
            <person name="Kleerebezem R."/>
            <person name="Rijpstra W.I."/>
            <person name="Damste J.S."/>
            <person name="Le Paslier D."/>
            <person name="Muyzer G."/>
            <person name="Wagner M."/>
            <person name="van Loosdrecht M.C."/>
            <person name="Daims H."/>
        </authorList>
    </citation>
    <scope>NUCLEOTIDE SEQUENCE [LARGE SCALE GENOMIC DNA]</scope>
    <source>
        <strain evidence="2">none</strain>
    </source>
</reference>
<dbReference type="Proteomes" id="UP000004221">
    <property type="component" value="Unassembled WGS sequence"/>
</dbReference>
<accession>I4EN51</accession>
<organism evidence="1 2">
    <name type="scientific">Nitrolancea hollandica Lb</name>
    <dbReference type="NCBI Taxonomy" id="1129897"/>
    <lineage>
        <taxon>Bacteria</taxon>
        <taxon>Pseudomonadati</taxon>
        <taxon>Thermomicrobiota</taxon>
        <taxon>Thermomicrobia</taxon>
        <taxon>Sphaerobacterales</taxon>
        <taxon>Sphaerobacterineae</taxon>
        <taxon>Sphaerobacteraceae</taxon>
        <taxon>Nitrolancea</taxon>
    </lineage>
</organism>
<protein>
    <submittedName>
        <fullName evidence="1">Uncharacterized protein</fullName>
    </submittedName>
</protein>
<evidence type="ECO:0000313" key="1">
    <source>
        <dbReference type="EMBL" id="CCF86114.1"/>
    </source>
</evidence>
<dbReference type="OrthoDB" id="1716312at2"/>
<name>I4EN51_9BACT</name>
<evidence type="ECO:0000313" key="2">
    <source>
        <dbReference type="Proteomes" id="UP000004221"/>
    </source>
</evidence>
<dbReference type="RefSeq" id="WP_008481745.1">
    <property type="nucleotide sequence ID" value="NZ_CAGS01000709.1"/>
</dbReference>
<sequence>MVTEGGPYLQMAVLCEKVHVDPDGSASILRVTDQVAIRGDGPNGNWSLAKRVITLSLALSFNPGTSRARHTVRVRPSDEGAVAPDRELDLDFSGAHRSGNFVLPLELEITSDGLYWFDVYLDDSLVTRVPLHVRLEGLRLQA</sequence>
<gene>
    <name evidence="1" type="ORF">NITHO_740006</name>
</gene>
<proteinExistence type="predicted"/>
<keyword evidence="2" id="KW-1185">Reference proteome</keyword>
<dbReference type="AlphaFoldDB" id="I4EN51"/>
<dbReference type="Pfam" id="PF22091">
    <property type="entry name" value="DUF6941"/>
    <property type="match status" value="1"/>
</dbReference>
<dbReference type="EMBL" id="CAGS01000709">
    <property type="protein sequence ID" value="CCF86114.1"/>
    <property type="molecule type" value="Genomic_DNA"/>
</dbReference>
<comment type="caution">
    <text evidence="1">The sequence shown here is derived from an EMBL/GenBank/DDBJ whole genome shotgun (WGS) entry which is preliminary data.</text>
</comment>
<dbReference type="InterPro" id="IPR054221">
    <property type="entry name" value="DUF6941"/>
</dbReference>